<feature type="transmembrane region" description="Helical" evidence="1">
    <location>
        <begin position="9"/>
        <end position="35"/>
    </location>
</feature>
<proteinExistence type="predicted"/>
<keyword evidence="3" id="KW-1185">Reference proteome</keyword>
<evidence type="ECO:0008006" key="4">
    <source>
        <dbReference type="Google" id="ProtNLM"/>
    </source>
</evidence>
<reference evidence="2 3" key="1">
    <citation type="submission" date="2020-08" db="EMBL/GenBank/DDBJ databases">
        <title>Genomic Encyclopedia of Type Strains, Phase IV (KMG-IV): sequencing the most valuable type-strain genomes for metagenomic binning, comparative biology and taxonomic classification.</title>
        <authorList>
            <person name="Goeker M."/>
        </authorList>
    </citation>
    <scope>NUCLEOTIDE SEQUENCE [LARGE SCALE GENOMIC DNA]</scope>
    <source>
        <strain evidence="2 3">DSM 102189</strain>
    </source>
</reference>
<evidence type="ECO:0000313" key="2">
    <source>
        <dbReference type="EMBL" id="MBB6225948.1"/>
    </source>
</evidence>
<name>A0A841LA97_9SPHN</name>
<dbReference type="Pfam" id="PF11188">
    <property type="entry name" value="DUF2975"/>
    <property type="match status" value="1"/>
</dbReference>
<dbReference type="AlphaFoldDB" id="A0A841LA97"/>
<keyword evidence="1" id="KW-0472">Membrane</keyword>
<protein>
    <recommendedName>
        <fullName evidence="4">DUF2975 domain-containing protein</fullName>
    </recommendedName>
</protein>
<dbReference type="Proteomes" id="UP000538147">
    <property type="component" value="Unassembled WGS sequence"/>
</dbReference>
<sequence>MQLQRVTEVFLRLFALANLAVGVALVVGLVASFPLEGRMLGRLLEKYGAAVDGETVVWVLRLLALVGMVGVLLLHRFVRALGAMLATVRAGDPFVDANADRLVRMGWALLGLQLLQLLSGVFFVWFGRLGVETSTWTPSFGGWLGVLLAFVLARVFRHGAAMRDDLAMTV</sequence>
<feature type="transmembrane region" description="Helical" evidence="1">
    <location>
        <begin position="107"/>
        <end position="127"/>
    </location>
</feature>
<evidence type="ECO:0000313" key="3">
    <source>
        <dbReference type="Proteomes" id="UP000538147"/>
    </source>
</evidence>
<evidence type="ECO:0000256" key="1">
    <source>
        <dbReference type="SAM" id="Phobius"/>
    </source>
</evidence>
<organism evidence="2 3">
    <name type="scientific">Polymorphobacter multimanifer</name>
    <dbReference type="NCBI Taxonomy" id="1070431"/>
    <lineage>
        <taxon>Bacteria</taxon>
        <taxon>Pseudomonadati</taxon>
        <taxon>Pseudomonadota</taxon>
        <taxon>Alphaproteobacteria</taxon>
        <taxon>Sphingomonadales</taxon>
        <taxon>Sphingosinicellaceae</taxon>
        <taxon>Polymorphobacter</taxon>
    </lineage>
</organism>
<feature type="transmembrane region" description="Helical" evidence="1">
    <location>
        <begin position="55"/>
        <end position="74"/>
    </location>
</feature>
<gene>
    <name evidence="2" type="ORF">FHS79_000099</name>
</gene>
<feature type="transmembrane region" description="Helical" evidence="1">
    <location>
        <begin position="139"/>
        <end position="156"/>
    </location>
</feature>
<accession>A0A841LA97</accession>
<dbReference type="RefSeq" id="WP_184193695.1">
    <property type="nucleotide sequence ID" value="NZ_BMOX01000013.1"/>
</dbReference>
<keyword evidence="1" id="KW-0812">Transmembrane</keyword>
<keyword evidence="1" id="KW-1133">Transmembrane helix</keyword>
<dbReference type="EMBL" id="JACIIV010000001">
    <property type="protein sequence ID" value="MBB6225948.1"/>
    <property type="molecule type" value="Genomic_DNA"/>
</dbReference>
<comment type="caution">
    <text evidence="2">The sequence shown here is derived from an EMBL/GenBank/DDBJ whole genome shotgun (WGS) entry which is preliminary data.</text>
</comment>
<dbReference type="InterPro" id="IPR021354">
    <property type="entry name" value="DUF2975"/>
</dbReference>